<accession>A0A6J5LTB0</accession>
<feature type="region of interest" description="Disordered" evidence="1">
    <location>
        <begin position="71"/>
        <end position="90"/>
    </location>
</feature>
<gene>
    <name evidence="3" type="ORF">UFOVP1226_9</name>
    <name evidence="2" type="ORF">UFOVP278_33</name>
</gene>
<dbReference type="EMBL" id="LR796291">
    <property type="protein sequence ID" value="CAB4134949.1"/>
    <property type="molecule type" value="Genomic_DNA"/>
</dbReference>
<name>A0A6J5LTB0_9CAUD</name>
<evidence type="ECO:0000256" key="1">
    <source>
        <dbReference type="SAM" id="MobiDB-lite"/>
    </source>
</evidence>
<organism evidence="2">
    <name type="scientific">uncultured Caudovirales phage</name>
    <dbReference type="NCBI Taxonomy" id="2100421"/>
    <lineage>
        <taxon>Viruses</taxon>
        <taxon>Duplodnaviria</taxon>
        <taxon>Heunggongvirae</taxon>
        <taxon>Uroviricota</taxon>
        <taxon>Caudoviricetes</taxon>
        <taxon>Peduoviridae</taxon>
        <taxon>Maltschvirus</taxon>
        <taxon>Maltschvirus maltsch</taxon>
    </lineage>
</organism>
<proteinExistence type="predicted"/>
<dbReference type="EMBL" id="LR797174">
    <property type="protein sequence ID" value="CAB4190971.1"/>
    <property type="molecule type" value="Genomic_DNA"/>
</dbReference>
<evidence type="ECO:0000313" key="3">
    <source>
        <dbReference type="EMBL" id="CAB4190971.1"/>
    </source>
</evidence>
<sequence>MAQAQVSQTMVHGVAPVLQALKQLEPELYKAISADLKNKAEPMRAYVAAGFPDKPYPSSTGVINWTKYGRTTRGRKSANSAGSSFPKYDGKKARKGVTVVVGGRKVRRTNSYPILRVKQSDAAGSVYDLAKNEIKNGQFVKNLAKSGDPSRAMWRRTKASYPMVENEIMQVIDGIGKRFTAEIASETDRRNAQSVRASSQVRTALGRFGKAF</sequence>
<reference evidence="2" key="1">
    <citation type="submission" date="2020-04" db="EMBL/GenBank/DDBJ databases">
        <authorList>
            <person name="Chiriac C."/>
            <person name="Salcher M."/>
            <person name="Ghai R."/>
            <person name="Kavagutti S V."/>
        </authorList>
    </citation>
    <scope>NUCLEOTIDE SEQUENCE</scope>
</reference>
<evidence type="ECO:0000313" key="2">
    <source>
        <dbReference type="EMBL" id="CAB4134949.1"/>
    </source>
</evidence>
<protein>
    <submittedName>
        <fullName evidence="2">Uncharacterized protein</fullName>
    </submittedName>
</protein>